<feature type="transmembrane region" description="Helical" evidence="1">
    <location>
        <begin position="110"/>
        <end position="131"/>
    </location>
</feature>
<feature type="transmembrane region" description="Helical" evidence="1">
    <location>
        <begin position="152"/>
        <end position="173"/>
    </location>
</feature>
<dbReference type="OrthoDB" id="5520897at2"/>
<feature type="transmembrane region" description="Helical" evidence="1">
    <location>
        <begin position="42"/>
        <end position="64"/>
    </location>
</feature>
<gene>
    <name evidence="2" type="ORF">DFR31_0833</name>
</gene>
<dbReference type="GO" id="GO:0005886">
    <property type="term" value="C:plasma membrane"/>
    <property type="evidence" value="ECO:0007669"/>
    <property type="project" value="TreeGrafter"/>
</dbReference>
<evidence type="ECO:0000313" key="2">
    <source>
        <dbReference type="EMBL" id="RLK50923.1"/>
    </source>
</evidence>
<name>A0A498C6D6_9GAMM</name>
<dbReference type="PANTHER" id="PTHR38095:SF1">
    <property type="entry name" value="ANAEROBIC DIMETHYL SULFOXIDE REDUCTASE CHAIN YNFH"/>
    <property type="match status" value="1"/>
</dbReference>
<organism evidence="2 3">
    <name type="scientific">Alkalispirillum mobile</name>
    <dbReference type="NCBI Taxonomy" id="85925"/>
    <lineage>
        <taxon>Bacteria</taxon>
        <taxon>Pseudomonadati</taxon>
        <taxon>Pseudomonadota</taxon>
        <taxon>Gammaproteobacteria</taxon>
        <taxon>Chromatiales</taxon>
        <taxon>Ectothiorhodospiraceae</taxon>
        <taxon>Alkalispirillum</taxon>
    </lineage>
</organism>
<dbReference type="GO" id="GO:0009390">
    <property type="term" value="C:dimethyl sulfoxide reductase complex"/>
    <property type="evidence" value="ECO:0007669"/>
    <property type="project" value="TreeGrafter"/>
</dbReference>
<protein>
    <submittedName>
        <fullName evidence="2">DMSO reductase anchor subunit</fullName>
    </submittedName>
</protein>
<comment type="caution">
    <text evidence="2">The sequence shown here is derived from an EMBL/GenBank/DDBJ whole genome shotgun (WGS) entry which is preliminary data.</text>
</comment>
<keyword evidence="1" id="KW-1133">Transmembrane helix</keyword>
<evidence type="ECO:0000256" key="1">
    <source>
        <dbReference type="SAM" id="Phobius"/>
    </source>
</evidence>
<dbReference type="Pfam" id="PF04976">
    <property type="entry name" value="DmsC"/>
    <property type="match status" value="1"/>
</dbReference>
<evidence type="ECO:0000313" key="3">
    <source>
        <dbReference type="Proteomes" id="UP000275461"/>
    </source>
</evidence>
<proteinExistence type="predicted"/>
<accession>A0A498C6D6</accession>
<feature type="transmembrane region" description="Helical" evidence="1">
    <location>
        <begin position="179"/>
        <end position="199"/>
    </location>
</feature>
<keyword evidence="1" id="KW-0472">Membrane</keyword>
<keyword evidence="3" id="KW-1185">Reference proteome</keyword>
<keyword evidence="1" id="KW-0812">Transmembrane</keyword>
<feature type="transmembrane region" description="Helical" evidence="1">
    <location>
        <begin position="274"/>
        <end position="294"/>
    </location>
</feature>
<feature type="transmembrane region" description="Helical" evidence="1">
    <location>
        <begin position="85"/>
        <end position="104"/>
    </location>
</feature>
<dbReference type="EMBL" id="RCDA01000001">
    <property type="protein sequence ID" value="RLK50923.1"/>
    <property type="molecule type" value="Genomic_DNA"/>
</dbReference>
<feature type="transmembrane region" description="Helical" evidence="1">
    <location>
        <begin position="251"/>
        <end position="268"/>
    </location>
</feature>
<dbReference type="InterPro" id="IPR007059">
    <property type="entry name" value="DmsC"/>
</dbReference>
<feature type="transmembrane region" description="Helical" evidence="1">
    <location>
        <begin position="7"/>
        <end position="30"/>
    </location>
</feature>
<dbReference type="GO" id="GO:0019645">
    <property type="term" value="P:anaerobic electron transport chain"/>
    <property type="evidence" value="ECO:0007669"/>
    <property type="project" value="InterPro"/>
</dbReference>
<dbReference type="Proteomes" id="UP000275461">
    <property type="component" value="Unassembled WGS sequence"/>
</dbReference>
<sequence>MHPALSVIFFTVASGAGFGLVIVTITLELLGGVPGLGAGGTLSAVALGVVLATAGLLSSTLHLANPKNAWRAFFRFRTSWLSREAVFSVLFYPVVLAYGLVLWSTGGGGWASAALGVLTVLLALLTVFATGMIYASLRTIPQWNSPLVPTNYLLLSVASGALLLTSVAGISGGELGTPAVLALALLAVAALAKTVYFFWMGAPQGPSINTATGMTRGQVRLLEAGQSHDSFLNREFSYKAPAQRLKALRRVVYLVAFVIPLLLLVALVQGGGAWLAALATLLLLAGLLVERWLFFAEARHTVNLYYGQQRC</sequence>
<dbReference type="PANTHER" id="PTHR38095">
    <property type="entry name" value="ANAEROBIC DIMETHYL SULFOXIDE REDUCTASE CHAIN YNFH"/>
    <property type="match status" value="1"/>
</dbReference>
<reference evidence="2 3" key="1">
    <citation type="submission" date="2018-10" db="EMBL/GenBank/DDBJ databases">
        <title>Genomic Encyclopedia of Type Strains, Phase IV (KMG-IV): sequencing the most valuable type-strain genomes for metagenomic binning, comparative biology and taxonomic classification.</title>
        <authorList>
            <person name="Goeker M."/>
        </authorList>
    </citation>
    <scope>NUCLEOTIDE SEQUENCE [LARGE SCALE GENOMIC DNA]</scope>
    <source>
        <strain evidence="2 3">DSM 12769</strain>
    </source>
</reference>
<dbReference type="AlphaFoldDB" id="A0A498C6D6"/>
<dbReference type="RefSeq" id="WP_121441371.1">
    <property type="nucleotide sequence ID" value="NZ_RCDA01000001.1"/>
</dbReference>
<dbReference type="GO" id="GO:0009389">
    <property type="term" value="F:dimethyl sulfoxide reductase activity"/>
    <property type="evidence" value="ECO:0007669"/>
    <property type="project" value="TreeGrafter"/>
</dbReference>